<dbReference type="Proteomes" id="UP000253664">
    <property type="component" value="Unassembled WGS sequence"/>
</dbReference>
<dbReference type="GO" id="GO:1990130">
    <property type="term" value="C:GATOR1 complex"/>
    <property type="evidence" value="ECO:0007669"/>
    <property type="project" value="TreeGrafter"/>
</dbReference>
<accession>A0A367L9J4</accession>
<evidence type="ECO:0000256" key="6">
    <source>
        <dbReference type="SAM" id="MobiDB-lite"/>
    </source>
</evidence>
<evidence type="ECO:0000259" key="7">
    <source>
        <dbReference type="Pfam" id="PF24064"/>
    </source>
</evidence>
<reference evidence="8 9" key="1">
    <citation type="journal article" date="2015" name="BMC Genomics">
        <title>Insights from the genome of Ophiocordyceps polyrhachis-furcata to pathogenicity and host specificity in insect fungi.</title>
        <authorList>
            <person name="Wichadakul D."/>
            <person name="Kobmoo N."/>
            <person name="Ingsriswang S."/>
            <person name="Tangphatsornruang S."/>
            <person name="Chantasingh D."/>
            <person name="Luangsa-ard J.J."/>
            <person name="Eurwilaichitr L."/>
        </authorList>
    </citation>
    <scope>NUCLEOTIDE SEQUENCE [LARGE SCALE GENOMIC DNA]</scope>
    <source>
        <strain evidence="8 9">BCC 54312</strain>
    </source>
</reference>
<name>A0A367L9J4_9HYPO</name>
<evidence type="ECO:0000256" key="4">
    <source>
        <dbReference type="ARBA" id="ARBA00030028"/>
    </source>
</evidence>
<dbReference type="GO" id="GO:0038202">
    <property type="term" value="P:TORC1 signaling"/>
    <property type="evidence" value="ECO:0007669"/>
    <property type="project" value="TreeGrafter"/>
</dbReference>
<dbReference type="GO" id="GO:1904262">
    <property type="term" value="P:negative regulation of TORC1 signaling"/>
    <property type="evidence" value="ECO:0007669"/>
    <property type="project" value="TreeGrafter"/>
</dbReference>
<comment type="function">
    <text evidence="3 5">Mediates inactivation of the TORC1 complex in response to amino acid starvation. Required for meiotic nuclear division.</text>
</comment>
<evidence type="ECO:0000313" key="9">
    <source>
        <dbReference type="Proteomes" id="UP000253664"/>
    </source>
</evidence>
<evidence type="ECO:0000256" key="3">
    <source>
        <dbReference type="ARBA" id="ARBA00025376"/>
    </source>
</evidence>
<comment type="subcellular location">
    <subcellularLocation>
        <location evidence="5">Vacuole membrane</location>
        <topology evidence="5">Peripheral membrane protein</topology>
    </subcellularLocation>
</comment>
<evidence type="ECO:0000256" key="2">
    <source>
        <dbReference type="ARBA" id="ARBA00017880"/>
    </source>
</evidence>
<comment type="similarity">
    <text evidence="1 5">Belongs to the NPR3 family.</text>
</comment>
<dbReference type="OrthoDB" id="18648at2759"/>
<dbReference type="GO" id="GO:0010508">
    <property type="term" value="P:positive regulation of autophagy"/>
    <property type="evidence" value="ECO:0007669"/>
    <property type="project" value="TreeGrafter"/>
</dbReference>
<feature type="region of interest" description="Disordered" evidence="6">
    <location>
        <begin position="149"/>
        <end position="191"/>
    </location>
</feature>
<feature type="domain" description="GATOR1 complex protein NPRL3 C-terminal HTH" evidence="7">
    <location>
        <begin position="665"/>
        <end position="725"/>
    </location>
</feature>
<keyword evidence="9" id="KW-1185">Reference proteome</keyword>
<evidence type="ECO:0000313" key="8">
    <source>
        <dbReference type="EMBL" id="RCI11084.1"/>
    </source>
</evidence>
<keyword evidence="5" id="KW-0732">Signal</keyword>
<dbReference type="Pfam" id="PF03666">
    <property type="entry name" value="NPR3"/>
    <property type="match status" value="1"/>
</dbReference>
<dbReference type="STRING" id="1330021.A0A367L9J4"/>
<feature type="compositionally biased region" description="Low complexity" evidence="6">
    <location>
        <begin position="545"/>
        <end position="554"/>
    </location>
</feature>
<sequence length="731" mass="81508">MHAAGLRPSSGITVMAMPGVNKQNLLAVALVINRSRDGPAFVFHYPPNVQPVNSISPTPAEAAEAADDASLHASRNLSSDVLRHHDDDLMAESGASTVLWERLAGFPTRDLAGILTPARSYHKKLFQLSLDPLVCISYPVHVPENGRWKRARKLDKSRAPSASKPPDEAAETEQQPEVVKDSTKDDADDEKRSSMTMFNLVFILLPKKNELKELVDALYGNVVKKINKAYRYSQQHSDFVWKESKRILAAKDKAREDGVTNVGALWKEILHMSSLAASLHDMYEAVSQNKMATLHLDTAAGVLSPSVQIPAPCYVSDIPADHDRGRRGLWLTTANAFLSQDALDEPGFLDRNFALLLMEDEKKIIAELQADRDPTTLSMVEFVRLAKPTMSFYQVGQSDVLTLGQVRKYAQHFIFWRRAIAIPPLHARDTYMVSPNCHLGRLPQASHEWQRAFPVAPPLPNFLAELSMCPRAFKTFCPTKAHRPLYLRMLAWLMRGGWVTQLCTFAYVVVWPEIIYEVDYEMEAEELAAAAEEARAQQEAVAEAAATVAAAEAAAESRDDDDDDDDDDNNDDDDNDVIVVLNDNKDYDDDPPSAHPHQDSASAAAAEKARLERMSARAHRAAADKATTHTRKTVPVATAHPSTNEGPHLTGLTPHLILDAKKATGKESRYLSAIAHRFRDDKLRSAWPLMCKYFDGRCALERIALQVDMRRNEAWALLTAMNEYLLCTRHW</sequence>
<dbReference type="PANTHER" id="PTHR13153:SF5">
    <property type="entry name" value="GATOR COMPLEX PROTEIN NPRL3"/>
    <property type="match status" value="1"/>
</dbReference>
<evidence type="ECO:0000256" key="5">
    <source>
        <dbReference type="RuleBase" id="RU368069"/>
    </source>
</evidence>
<evidence type="ECO:0000256" key="1">
    <source>
        <dbReference type="ARBA" id="ARBA00010546"/>
    </source>
</evidence>
<dbReference type="GO" id="GO:0005774">
    <property type="term" value="C:vacuolar membrane"/>
    <property type="evidence" value="ECO:0007669"/>
    <property type="project" value="UniProtKB-SubCell"/>
</dbReference>
<dbReference type="GO" id="GO:0051321">
    <property type="term" value="P:meiotic cell cycle"/>
    <property type="evidence" value="ECO:0007669"/>
    <property type="project" value="UniProtKB-UniRule"/>
</dbReference>
<dbReference type="InterPro" id="IPR005365">
    <property type="entry name" value="Npr3"/>
</dbReference>
<protein>
    <recommendedName>
        <fullName evidence="2 5">Nitrogen permease regulator 3</fullName>
    </recommendedName>
    <alternativeName>
        <fullName evidence="4 5">Required for meiotic nuclear division protein 11</fullName>
    </alternativeName>
</protein>
<dbReference type="GO" id="GO:0034198">
    <property type="term" value="P:cellular response to amino acid starvation"/>
    <property type="evidence" value="ECO:0007669"/>
    <property type="project" value="TreeGrafter"/>
</dbReference>
<dbReference type="InterPro" id="IPR056603">
    <property type="entry name" value="HTH_NPRL3"/>
</dbReference>
<feature type="compositionally biased region" description="Acidic residues" evidence="6">
    <location>
        <begin position="558"/>
        <end position="576"/>
    </location>
</feature>
<gene>
    <name evidence="8" type="ORF">L249_7322</name>
</gene>
<feature type="region of interest" description="Disordered" evidence="6">
    <location>
        <begin position="545"/>
        <end position="613"/>
    </location>
</feature>
<comment type="caution">
    <text evidence="8">The sequence shown here is derived from an EMBL/GenBank/DDBJ whole genome shotgun (WGS) entry which is preliminary data.</text>
</comment>
<keyword evidence="5" id="KW-0469">Meiosis</keyword>
<proteinExistence type="inferred from homology"/>
<organism evidence="8 9">
    <name type="scientific">Ophiocordyceps polyrhachis-furcata BCC 54312</name>
    <dbReference type="NCBI Taxonomy" id="1330021"/>
    <lineage>
        <taxon>Eukaryota</taxon>
        <taxon>Fungi</taxon>
        <taxon>Dikarya</taxon>
        <taxon>Ascomycota</taxon>
        <taxon>Pezizomycotina</taxon>
        <taxon>Sordariomycetes</taxon>
        <taxon>Hypocreomycetidae</taxon>
        <taxon>Hypocreales</taxon>
        <taxon>Ophiocordycipitaceae</taxon>
        <taxon>Ophiocordyceps</taxon>
    </lineage>
</organism>
<dbReference type="PANTHER" id="PTHR13153">
    <property type="entry name" value="CGTHBA PROTEIN -14 GENE PROTEIN"/>
    <property type="match status" value="1"/>
</dbReference>
<dbReference type="AlphaFoldDB" id="A0A367L9J4"/>
<dbReference type="EMBL" id="LKCN02000010">
    <property type="protein sequence ID" value="RCI11084.1"/>
    <property type="molecule type" value="Genomic_DNA"/>
</dbReference>
<feature type="compositionally biased region" description="Basic and acidic residues" evidence="6">
    <location>
        <begin position="178"/>
        <end position="191"/>
    </location>
</feature>
<dbReference type="Pfam" id="PF24064">
    <property type="entry name" value="HTH_NPRL3"/>
    <property type="match status" value="1"/>
</dbReference>